<keyword evidence="1" id="KW-1133">Transmembrane helix</keyword>
<reference evidence="2" key="1">
    <citation type="submission" date="2018-04" db="EMBL/GenBank/DDBJ databases">
        <title>Transcriptome assembly of Sipha flava.</title>
        <authorList>
            <person name="Scully E.D."/>
            <person name="Geib S.M."/>
            <person name="Palmer N.A."/>
            <person name="Koch K."/>
            <person name="Bradshaw J."/>
            <person name="Heng-Moss T."/>
            <person name="Sarath G."/>
        </authorList>
    </citation>
    <scope>NUCLEOTIDE SEQUENCE</scope>
</reference>
<keyword evidence="1" id="KW-0812">Transmembrane</keyword>
<dbReference type="AlphaFoldDB" id="A0A2S2R6C0"/>
<evidence type="ECO:0000256" key="1">
    <source>
        <dbReference type="SAM" id="Phobius"/>
    </source>
</evidence>
<dbReference type="RefSeq" id="XP_025412153.1">
    <property type="nucleotide sequence ID" value="XM_025556368.1"/>
</dbReference>
<dbReference type="EMBL" id="GGMS01016057">
    <property type="protein sequence ID" value="MBY85260.1"/>
    <property type="molecule type" value="Transcribed_RNA"/>
</dbReference>
<evidence type="ECO:0000313" key="4">
    <source>
        <dbReference type="RefSeq" id="XP_025412153.1"/>
    </source>
</evidence>
<feature type="transmembrane region" description="Helical" evidence="1">
    <location>
        <begin position="121"/>
        <end position="143"/>
    </location>
</feature>
<reference evidence="4" key="2">
    <citation type="submission" date="2025-04" db="UniProtKB">
        <authorList>
            <consortium name="RefSeq"/>
        </authorList>
    </citation>
    <scope>IDENTIFICATION</scope>
    <source>
        <tissue evidence="4">Whole body</tissue>
    </source>
</reference>
<sequence length="151" mass="17566">MEKQAEYLRILLDETENCVFSESDVSNIDYVEKSDHQTESEKSCDEDNDEYEPTVVIEEIKERPSYTGKDKKSIWYMHPPPINTRTTRHNLLFECPGSKGNVRNVNVAIEALLGFYLSQIILFKVSQILLIFTFLKCIIIIVMKNMPNTFH</sequence>
<protein>
    <submittedName>
        <fullName evidence="4">Uncharacterized protein LOC112684719</fullName>
    </submittedName>
</protein>
<dbReference type="GeneID" id="112684719"/>
<keyword evidence="3" id="KW-1185">Reference proteome</keyword>
<proteinExistence type="predicted"/>
<name>A0A2S2R6C0_9HEMI</name>
<dbReference type="Proteomes" id="UP000694846">
    <property type="component" value="Unplaced"/>
</dbReference>
<evidence type="ECO:0000313" key="2">
    <source>
        <dbReference type="EMBL" id="MBY85260.1"/>
    </source>
</evidence>
<gene>
    <name evidence="4" type="primary">LOC112684719</name>
    <name evidence="2" type="ORF">g.3197</name>
</gene>
<evidence type="ECO:0000313" key="3">
    <source>
        <dbReference type="Proteomes" id="UP000694846"/>
    </source>
</evidence>
<keyword evidence="1" id="KW-0472">Membrane</keyword>
<organism evidence="2">
    <name type="scientific">Sipha flava</name>
    <name type="common">yellow sugarcane aphid</name>
    <dbReference type="NCBI Taxonomy" id="143950"/>
    <lineage>
        <taxon>Eukaryota</taxon>
        <taxon>Metazoa</taxon>
        <taxon>Ecdysozoa</taxon>
        <taxon>Arthropoda</taxon>
        <taxon>Hexapoda</taxon>
        <taxon>Insecta</taxon>
        <taxon>Pterygota</taxon>
        <taxon>Neoptera</taxon>
        <taxon>Paraneoptera</taxon>
        <taxon>Hemiptera</taxon>
        <taxon>Sternorrhyncha</taxon>
        <taxon>Aphidomorpha</taxon>
        <taxon>Aphidoidea</taxon>
        <taxon>Aphididae</taxon>
        <taxon>Sipha</taxon>
    </lineage>
</organism>
<accession>A0A2S2R6C0</accession>